<evidence type="ECO:0000313" key="3">
    <source>
        <dbReference type="Proteomes" id="UP001156691"/>
    </source>
</evidence>
<dbReference type="InterPro" id="IPR017946">
    <property type="entry name" value="PLC-like_Pdiesterase_TIM-brl"/>
</dbReference>
<dbReference type="InterPro" id="IPR030395">
    <property type="entry name" value="GP_PDE_dom"/>
</dbReference>
<keyword evidence="3" id="KW-1185">Reference proteome</keyword>
<evidence type="ECO:0000313" key="2">
    <source>
        <dbReference type="EMBL" id="GLQ57881.1"/>
    </source>
</evidence>
<comment type="caution">
    <text evidence="2">The sequence shown here is derived from an EMBL/GenBank/DDBJ whole genome shotgun (WGS) entry which is preliminary data.</text>
</comment>
<dbReference type="RefSeq" id="WP_284343252.1">
    <property type="nucleotide sequence ID" value="NZ_BSNS01000024.1"/>
</dbReference>
<dbReference type="PANTHER" id="PTHR46211:SF14">
    <property type="entry name" value="GLYCEROPHOSPHODIESTER PHOSPHODIESTERASE"/>
    <property type="match status" value="1"/>
</dbReference>
<evidence type="ECO:0000259" key="1">
    <source>
        <dbReference type="Pfam" id="PF03009"/>
    </source>
</evidence>
<gene>
    <name evidence="2" type="ORF">GCM10010862_51400</name>
</gene>
<dbReference type="SUPFAM" id="SSF51695">
    <property type="entry name" value="PLC-like phosphodiesterases"/>
    <property type="match status" value="1"/>
</dbReference>
<accession>A0ABQ5WDL3</accession>
<reference evidence="3" key="1">
    <citation type="journal article" date="2019" name="Int. J. Syst. Evol. Microbiol.">
        <title>The Global Catalogue of Microorganisms (GCM) 10K type strain sequencing project: providing services to taxonomists for standard genome sequencing and annotation.</title>
        <authorList>
            <consortium name="The Broad Institute Genomics Platform"/>
            <consortium name="The Broad Institute Genome Sequencing Center for Infectious Disease"/>
            <person name="Wu L."/>
            <person name="Ma J."/>
        </authorList>
    </citation>
    <scope>NUCLEOTIDE SEQUENCE [LARGE SCALE GENOMIC DNA]</scope>
    <source>
        <strain evidence="3">NBRC 112416</strain>
    </source>
</reference>
<dbReference type="Proteomes" id="UP001156691">
    <property type="component" value="Unassembled WGS sequence"/>
</dbReference>
<feature type="domain" description="GP-PDE" evidence="1">
    <location>
        <begin position="45"/>
        <end position="269"/>
    </location>
</feature>
<sequence>MHSDIFIDRDGHRTWFKWHRARRHGSDPVFTGRRILEGMQLGASVEVDLVVHADRGMAVLHNLTLERETTGNGRVRDTSAQTLRALNLRGNDGAPIADKVMLLEDLAALLARDGAHSDALLQLDYKEDAAALDAQTVANFAAALAPVARHFIISSGDAASVAMLSAGLPDLDIGYDPCHGGTLAELRATGNYAAFVADAIAAAPRATLIYLAYPVVLEAEEAGFDMIGAFHAHGRRVDTYTLQRADVEGIAIAERLIALKVDQITTDDPHGLGAALALRANTPAVTV</sequence>
<organism evidence="2 3">
    <name type="scientific">Devosia nitrariae</name>
    <dbReference type="NCBI Taxonomy" id="2071872"/>
    <lineage>
        <taxon>Bacteria</taxon>
        <taxon>Pseudomonadati</taxon>
        <taxon>Pseudomonadota</taxon>
        <taxon>Alphaproteobacteria</taxon>
        <taxon>Hyphomicrobiales</taxon>
        <taxon>Devosiaceae</taxon>
        <taxon>Devosia</taxon>
    </lineage>
</organism>
<dbReference type="Pfam" id="PF03009">
    <property type="entry name" value="GDPD"/>
    <property type="match status" value="1"/>
</dbReference>
<protein>
    <submittedName>
        <fullName evidence="2">Glycerophosphoryl diester phosphodiesterase</fullName>
    </submittedName>
</protein>
<dbReference type="EMBL" id="BSNS01000024">
    <property type="protein sequence ID" value="GLQ57881.1"/>
    <property type="molecule type" value="Genomic_DNA"/>
</dbReference>
<proteinExistence type="predicted"/>
<dbReference type="Gene3D" id="3.20.20.190">
    <property type="entry name" value="Phosphatidylinositol (PI) phosphodiesterase"/>
    <property type="match status" value="1"/>
</dbReference>
<dbReference type="PANTHER" id="PTHR46211">
    <property type="entry name" value="GLYCEROPHOSPHORYL DIESTER PHOSPHODIESTERASE"/>
    <property type="match status" value="1"/>
</dbReference>
<name>A0ABQ5WDL3_9HYPH</name>